<feature type="transmembrane region" description="Helical" evidence="2">
    <location>
        <begin position="280"/>
        <end position="299"/>
    </location>
</feature>
<feature type="transmembrane region" description="Helical" evidence="2">
    <location>
        <begin position="32"/>
        <end position="54"/>
    </location>
</feature>
<evidence type="ECO:0000256" key="1">
    <source>
        <dbReference type="SAM" id="MobiDB-lite"/>
    </source>
</evidence>
<feature type="transmembrane region" description="Helical" evidence="2">
    <location>
        <begin position="127"/>
        <end position="148"/>
    </location>
</feature>
<dbReference type="PANTHER" id="PTHR23537">
    <property type="match status" value="1"/>
</dbReference>
<feature type="region of interest" description="Disordered" evidence="1">
    <location>
        <begin position="1"/>
        <end position="22"/>
    </location>
</feature>
<feature type="transmembrane region" description="Helical" evidence="2">
    <location>
        <begin position="333"/>
        <end position="350"/>
    </location>
</feature>
<dbReference type="Proteomes" id="UP001163266">
    <property type="component" value="Chromosome"/>
</dbReference>
<evidence type="ECO:0000313" key="3">
    <source>
        <dbReference type="EMBL" id="UZD55367.1"/>
    </source>
</evidence>
<feature type="transmembrane region" description="Helical" evidence="2">
    <location>
        <begin position="188"/>
        <end position="209"/>
    </location>
</feature>
<feature type="transmembrane region" description="Helical" evidence="2">
    <location>
        <begin position="311"/>
        <end position="327"/>
    </location>
</feature>
<organism evidence="3 4">
    <name type="scientific">Caldimonas aquatica</name>
    <dbReference type="NCBI Taxonomy" id="376175"/>
    <lineage>
        <taxon>Bacteria</taxon>
        <taxon>Pseudomonadati</taxon>
        <taxon>Pseudomonadota</taxon>
        <taxon>Betaproteobacteria</taxon>
        <taxon>Burkholderiales</taxon>
        <taxon>Sphaerotilaceae</taxon>
        <taxon>Caldimonas</taxon>
    </lineage>
</organism>
<dbReference type="InterPro" id="IPR010645">
    <property type="entry name" value="MFS_4"/>
</dbReference>
<feature type="transmembrane region" description="Helical" evidence="2">
    <location>
        <begin position="395"/>
        <end position="414"/>
    </location>
</feature>
<dbReference type="Pfam" id="PF06779">
    <property type="entry name" value="MFS_4"/>
    <property type="match status" value="1"/>
</dbReference>
<accession>A0ABY6MTN0</accession>
<feature type="region of interest" description="Disordered" evidence="1">
    <location>
        <begin position="214"/>
        <end position="235"/>
    </location>
</feature>
<dbReference type="Gene3D" id="1.20.1250.20">
    <property type="entry name" value="MFS general substrate transporter like domains"/>
    <property type="match status" value="2"/>
</dbReference>
<keyword evidence="2" id="KW-0472">Membrane</keyword>
<sequence>MAAMPDARLPSTETTPAPLVLQPADRGDATRIGAVVLAGALALAAAMGIGRFAFTPVLPLMQAEGLGWAEGSALAAANYLGYLVGALLCMWRPVAAPQRAIGVGLVAVAVATAAMALPAGLAGWSAWRFAAGVASAYVLVGVSAWALPRLAASGRAAAPGPLYAGVGAGIAVAGAVGWLGAWQGSTSTALWIVLAALAALAWLATARVWHRRDGPPAAAPTARPAPVGPATASAGERALPQWQEPGSARLAWAYGAFGFGYIVPATFLPAMARELVPNPAVFGAAWPAFGLAAAASTILAARSSLSPRRRWIAAQSVMAAGLVLPALSSSWWALLACAVAVGGTFMLVTMSGLQEARRVGGAAPGHVMARLTAAFAAGQLLGPFTVALARTGHASPRWALAAAAVALAAGAWALRERRSPAAPGG</sequence>
<evidence type="ECO:0000313" key="4">
    <source>
        <dbReference type="Proteomes" id="UP001163266"/>
    </source>
</evidence>
<feature type="compositionally biased region" description="Low complexity" evidence="1">
    <location>
        <begin position="215"/>
        <end position="232"/>
    </location>
</feature>
<feature type="transmembrane region" description="Helical" evidence="2">
    <location>
        <begin position="100"/>
        <end position="121"/>
    </location>
</feature>
<feature type="transmembrane region" description="Helical" evidence="2">
    <location>
        <begin position="160"/>
        <end position="182"/>
    </location>
</feature>
<dbReference type="PANTHER" id="PTHR23537:SF1">
    <property type="entry name" value="SUGAR TRANSPORTER"/>
    <property type="match status" value="1"/>
</dbReference>
<keyword evidence="2" id="KW-1133">Transmembrane helix</keyword>
<proteinExistence type="predicted"/>
<dbReference type="InterPro" id="IPR036259">
    <property type="entry name" value="MFS_trans_sf"/>
</dbReference>
<evidence type="ECO:0000256" key="2">
    <source>
        <dbReference type="SAM" id="Phobius"/>
    </source>
</evidence>
<dbReference type="RefSeq" id="WP_264893121.1">
    <property type="nucleotide sequence ID" value="NZ_CP110257.1"/>
</dbReference>
<gene>
    <name evidence="3" type="ORF">OMP39_01895</name>
</gene>
<feature type="transmembrane region" description="Helical" evidence="2">
    <location>
        <begin position="66"/>
        <end position="88"/>
    </location>
</feature>
<dbReference type="SUPFAM" id="SSF103473">
    <property type="entry name" value="MFS general substrate transporter"/>
    <property type="match status" value="1"/>
</dbReference>
<name>A0ABY6MTN0_9BURK</name>
<feature type="transmembrane region" description="Helical" evidence="2">
    <location>
        <begin position="371"/>
        <end position="389"/>
    </location>
</feature>
<protein>
    <submittedName>
        <fullName evidence="3">MFS transporter</fullName>
    </submittedName>
</protein>
<dbReference type="EMBL" id="CP110257">
    <property type="protein sequence ID" value="UZD55367.1"/>
    <property type="molecule type" value="Genomic_DNA"/>
</dbReference>
<keyword evidence="4" id="KW-1185">Reference proteome</keyword>
<reference evidence="3" key="1">
    <citation type="submission" date="2022-10" db="EMBL/GenBank/DDBJ databases">
        <title>Complete genome sequence of Schlegelella aquatica LMG 23380.</title>
        <authorList>
            <person name="Musilova J."/>
            <person name="Kourilova X."/>
            <person name="Bezdicek M."/>
            <person name="Hermankova K."/>
            <person name="Obruca S."/>
            <person name="Sedlar K."/>
        </authorList>
    </citation>
    <scope>NUCLEOTIDE SEQUENCE</scope>
    <source>
        <strain evidence="3">LMG 23380</strain>
    </source>
</reference>
<feature type="transmembrane region" description="Helical" evidence="2">
    <location>
        <begin position="250"/>
        <end position="268"/>
    </location>
</feature>
<keyword evidence="2" id="KW-0812">Transmembrane</keyword>